<comment type="caution">
    <text evidence="1">The sequence shown here is derived from an EMBL/GenBank/DDBJ whole genome shotgun (WGS) entry which is preliminary data.</text>
</comment>
<proteinExistence type="predicted"/>
<protein>
    <submittedName>
        <fullName evidence="1">Uncharacterized protein</fullName>
    </submittedName>
</protein>
<name>C2E2N0_LACJH</name>
<dbReference type="EMBL" id="ACGR01000005">
    <property type="protein sequence ID" value="EEJ60862.1"/>
    <property type="molecule type" value="Genomic_DNA"/>
</dbReference>
<evidence type="ECO:0000313" key="1">
    <source>
        <dbReference type="EMBL" id="EEJ60862.1"/>
    </source>
</evidence>
<dbReference type="Proteomes" id="UP000003491">
    <property type="component" value="Unassembled WGS sequence"/>
</dbReference>
<gene>
    <name evidence="1" type="ORF">HMPREF0528_0004</name>
</gene>
<accession>C2E2N0</accession>
<organism evidence="1 2">
    <name type="scientific">Lactobacillus johnsonii ATCC 33200</name>
    <dbReference type="NCBI Taxonomy" id="525330"/>
    <lineage>
        <taxon>Bacteria</taxon>
        <taxon>Bacillati</taxon>
        <taxon>Bacillota</taxon>
        <taxon>Bacilli</taxon>
        <taxon>Lactobacillales</taxon>
        <taxon>Lactobacillaceae</taxon>
        <taxon>Lactobacillus</taxon>
    </lineage>
</organism>
<dbReference type="AlphaFoldDB" id="C2E2N0"/>
<sequence>QSFFKSGNVTSKWFLKLVMLVMVNSPVAKSITWKISCIDYDCIQMKSMGRTDADVDFKTSTIGGLLKQIRKANFYEVDEN</sequence>
<feature type="non-terminal residue" evidence="1">
    <location>
        <position position="1"/>
    </location>
</feature>
<evidence type="ECO:0000313" key="2">
    <source>
        <dbReference type="Proteomes" id="UP000003491"/>
    </source>
</evidence>
<reference evidence="1 2" key="1">
    <citation type="submission" date="2009-01" db="EMBL/GenBank/DDBJ databases">
        <authorList>
            <person name="Qin X."/>
            <person name="Bachman B."/>
            <person name="Battles P."/>
            <person name="Bell A."/>
            <person name="Bess C."/>
            <person name="Bickham C."/>
            <person name="Chaboub L."/>
            <person name="Chen D."/>
            <person name="Coyle M."/>
            <person name="Deiros D.R."/>
            <person name="Dinh H."/>
            <person name="Forbes L."/>
            <person name="Fowler G."/>
            <person name="Francisco L."/>
            <person name="Fu Q."/>
            <person name="Gubbala S."/>
            <person name="Hale W."/>
            <person name="Han Y."/>
            <person name="Hemphill L."/>
            <person name="Highlander S.K."/>
            <person name="Hirani K."/>
            <person name="Hogues M."/>
            <person name="Jackson L."/>
            <person name="Jakkamsetti A."/>
            <person name="Javaid M."/>
            <person name="Jiang H."/>
            <person name="Korchina V."/>
            <person name="Kovar C."/>
            <person name="Lara F."/>
            <person name="Lee S."/>
            <person name="Mata R."/>
            <person name="Mathew T."/>
            <person name="Moen C."/>
            <person name="Morales K."/>
            <person name="Munidasa M."/>
            <person name="Nazareth L."/>
            <person name="Ngo R."/>
            <person name="Nguyen L."/>
            <person name="Okwuonu G."/>
            <person name="Ongeri F."/>
            <person name="Patil S."/>
            <person name="Petrosino J."/>
            <person name="Pham C."/>
            <person name="Pham P."/>
            <person name="Pu L.-L."/>
            <person name="Puazo M."/>
            <person name="Raj R."/>
            <person name="Reid J."/>
            <person name="Rouhana J."/>
            <person name="Saada N."/>
            <person name="Shang Y."/>
            <person name="Simmons D."/>
            <person name="Thornton R."/>
            <person name="Warren J."/>
            <person name="Weissenberger G."/>
            <person name="Zhang J."/>
            <person name="Zhang L."/>
            <person name="Zhou C."/>
            <person name="Zhu D."/>
            <person name="Muzny D."/>
            <person name="Worley K."/>
            <person name="Gibbs R."/>
        </authorList>
    </citation>
    <scope>NUCLEOTIDE SEQUENCE [LARGE SCALE GENOMIC DNA]</scope>
    <source>
        <strain evidence="1 2">ATCC 33200</strain>
    </source>
</reference>
<feature type="non-terminal residue" evidence="1">
    <location>
        <position position="80"/>
    </location>
</feature>